<feature type="non-terminal residue" evidence="2">
    <location>
        <position position="52"/>
    </location>
</feature>
<dbReference type="GO" id="GO:0006508">
    <property type="term" value="P:proteolysis"/>
    <property type="evidence" value="ECO:0007669"/>
    <property type="project" value="InterPro"/>
</dbReference>
<dbReference type="Pfam" id="PF00656">
    <property type="entry name" value="Peptidase_C14"/>
    <property type="match status" value="1"/>
</dbReference>
<evidence type="ECO:0000259" key="1">
    <source>
        <dbReference type="Pfam" id="PF00656"/>
    </source>
</evidence>
<evidence type="ECO:0000313" key="2">
    <source>
        <dbReference type="EMBL" id="CAF1290951.1"/>
    </source>
</evidence>
<dbReference type="GO" id="GO:0004197">
    <property type="term" value="F:cysteine-type endopeptidase activity"/>
    <property type="evidence" value="ECO:0007669"/>
    <property type="project" value="InterPro"/>
</dbReference>
<dbReference type="Proteomes" id="UP000663855">
    <property type="component" value="Unassembled WGS sequence"/>
</dbReference>
<dbReference type="Proteomes" id="UP000681967">
    <property type="component" value="Unassembled WGS sequence"/>
</dbReference>
<dbReference type="EMBL" id="CAJNOV010007588">
    <property type="protein sequence ID" value="CAF1290951.1"/>
    <property type="molecule type" value="Genomic_DNA"/>
</dbReference>
<dbReference type="EMBL" id="CAJOBH010191368">
    <property type="protein sequence ID" value="CAF4965002.1"/>
    <property type="molecule type" value="Genomic_DNA"/>
</dbReference>
<name>A0A815CQR8_9BILA</name>
<dbReference type="Gene3D" id="3.40.50.1460">
    <property type="match status" value="1"/>
</dbReference>
<feature type="domain" description="Peptidase C14 caspase" evidence="1">
    <location>
        <begin position="11"/>
        <end position="49"/>
    </location>
</feature>
<accession>A0A815CQR8</accession>
<gene>
    <name evidence="3" type="ORF">BYL167_LOCUS54410</name>
    <name evidence="2" type="ORF">CJN711_LOCUS16424</name>
</gene>
<comment type="caution">
    <text evidence="2">The sequence shown here is derived from an EMBL/GenBank/DDBJ whole genome shotgun (WGS) entry which is preliminary data.</text>
</comment>
<evidence type="ECO:0000313" key="4">
    <source>
        <dbReference type="Proteomes" id="UP000663855"/>
    </source>
</evidence>
<dbReference type="InterPro" id="IPR011600">
    <property type="entry name" value="Pept_C14_caspase"/>
</dbReference>
<protein>
    <recommendedName>
        <fullName evidence="1">Peptidase C14 caspase domain-containing protein</fullName>
    </recommendedName>
</protein>
<reference evidence="2" key="1">
    <citation type="submission" date="2021-02" db="EMBL/GenBank/DDBJ databases">
        <authorList>
            <person name="Nowell W R."/>
        </authorList>
    </citation>
    <scope>NUCLEOTIDE SEQUENCE</scope>
</reference>
<evidence type="ECO:0000313" key="3">
    <source>
        <dbReference type="EMBL" id="CAF4965002.1"/>
    </source>
</evidence>
<sequence>MAAKFTSESRRRLALVIGIDDYENVQKLNNPQNDARALSSLLRRIRFTTADQ</sequence>
<organism evidence="2 4">
    <name type="scientific">Rotaria magnacalcarata</name>
    <dbReference type="NCBI Taxonomy" id="392030"/>
    <lineage>
        <taxon>Eukaryota</taxon>
        <taxon>Metazoa</taxon>
        <taxon>Spiralia</taxon>
        <taxon>Gnathifera</taxon>
        <taxon>Rotifera</taxon>
        <taxon>Eurotatoria</taxon>
        <taxon>Bdelloidea</taxon>
        <taxon>Philodinida</taxon>
        <taxon>Philodinidae</taxon>
        <taxon>Rotaria</taxon>
    </lineage>
</organism>
<proteinExistence type="predicted"/>
<dbReference type="SUPFAM" id="SSF52129">
    <property type="entry name" value="Caspase-like"/>
    <property type="match status" value="1"/>
</dbReference>
<dbReference type="AlphaFoldDB" id="A0A815CQR8"/>
<dbReference type="InterPro" id="IPR029030">
    <property type="entry name" value="Caspase-like_dom_sf"/>
</dbReference>